<feature type="region of interest" description="Disordered" evidence="1">
    <location>
        <begin position="24"/>
        <end position="74"/>
    </location>
</feature>
<organism evidence="3 4">
    <name type="scientific">Tetradesmus obliquus</name>
    <name type="common">Green alga</name>
    <name type="synonym">Acutodesmus obliquus</name>
    <dbReference type="NCBI Taxonomy" id="3088"/>
    <lineage>
        <taxon>Eukaryota</taxon>
        <taxon>Viridiplantae</taxon>
        <taxon>Chlorophyta</taxon>
        <taxon>core chlorophytes</taxon>
        <taxon>Chlorophyceae</taxon>
        <taxon>CS clade</taxon>
        <taxon>Sphaeropleales</taxon>
        <taxon>Scenedesmaceae</taxon>
        <taxon>Tetradesmus</taxon>
    </lineage>
</organism>
<evidence type="ECO:0000313" key="4">
    <source>
        <dbReference type="Proteomes" id="UP001244341"/>
    </source>
</evidence>
<keyword evidence="2" id="KW-0732">Signal</keyword>
<accession>A0ABY8U540</accession>
<dbReference type="Proteomes" id="UP001244341">
    <property type="component" value="Chromosome 6b"/>
</dbReference>
<reference evidence="3 4" key="1">
    <citation type="submission" date="2023-05" db="EMBL/GenBank/DDBJ databases">
        <title>A 100% complete, gapless, phased diploid assembly of the Scenedesmus obliquus UTEX 3031 genome.</title>
        <authorList>
            <person name="Biondi T.C."/>
            <person name="Hanschen E.R."/>
            <person name="Kwon T."/>
            <person name="Eng W."/>
            <person name="Kruse C.P.S."/>
            <person name="Koehler S.I."/>
            <person name="Kunde Y."/>
            <person name="Gleasner C.D."/>
            <person name="You Mak K.T."/>
            <person name="Polle J."/>
            <person name="Hovde B.T."/>
            <person name="Starkenburg S.R."/>
        </authorList>
    </citation>
    <scope>NUCLEOTIDE SEQUENCE [LARGE SCALE GENOMIC DNA]</scope>
    <source>
        <strain evidence="3 4">DOE0152z</strain>
    </source>
</reference>
<evidence type="ECO:0000313" key="3">
    <source>
        <dbReference type="EMBL" id="WIA15572.1"/>
    </source>
</evidence>
<proteinExistence type="predicted"/>
<sequence>MFFPTSLACASKAFALALLTLIPGTRGSKKGQGEERQAPPPPKRQKAAKAKAQPMQLPSDDLEDDYEQEKEPAAAAKGDFDMKLGSMMMMLAAACDDAGISVDVSVPLGWELCKEDMEEEKPRLTVSKLSDKIQEKAARKQQTAASLAGQAGGFGVAAAAPGVGAGLGVGRGAAVGAGQQAGAAAEVFRATKKKVRAMAGSRKVIVPQHDASHLAGR</sequence>
<evidence type="ECO:0000256" key="2">
    <source>
        <dbReference type="SAM" id="SignalP"/>
    </source>
</evidence>
<keyword evidence="4" id="KW-1185">Reference proteome</keyword>
<evidence type="ECO:0000256" key="1">
    <source>
        <dbReference type="SAM" id="MobiDB-lite"/>
    </source>
</evidence>
<protein>
    <submittedName>
        <fullName evidence="3">Uncharacterized protein</fullName>
    </submittedName>
</protein>
<dbReference type="EMBL" id="CP126213">
    <property type="protein sequence ID" value="WIA15572.1"/>
    <property type="molecule type" value="Genomic_DNA"/>
</dbReference>
<gene>
    <name evidence="3" type="ORF">OEZ85_002199</name>
</gene>
<feature type="chain" id="PRO_5047155923" evidence="2">
    <location>
        <begin position="28"/>
        <end position="217"/>
    </location>
</feature>
<feature type="signal peptide" evidence="2">
    <location>
        <begin position="1"/>
        <end position="27"/>
    </location>
</feature>
<name>A0ABY8U540_TETOB</name>